<evidence type="ECO:0000256" key="5">
    <source>
        <dbReference type="ARBA" id="ARBA00023136"/>
    </source>
</evidence>
<protein>
    <submittedName>
        <fullName evidence="9">ABC transporter permease</fullName>
    </submittedName>
</protein>
<feature type="transmembrane region" description="Helical" evidence="6">
    <location>
        <begin position="353"/>
        <end position="382"/>
    </location>
</feature>
<evidence type="ECO:0000313" key="9">
    <source>
        <dbReference type="EMBL" id="TDK31581.1"/>
    </source>
</evidence>
<comment type="caution">
    <text evidence="9">The sequence shown here is derived from an EMBL/GenBank/DDBJ whole genome shotgun (WGS) entry which is preliminary data.</text>
</comment>
<evidence type="ECO:0000256" key="4">
    <source>
        <dbReference type="ARBA" id="ARBA00022989"/>
    </source>
</evidence>
<accession>A0A4R5UAG5</accession>
<dbReference type="GO" id="GO:0022857">
    <property type="term" value="F:transmembrane transporter activity"/>
    <property type="evidence" value="ECO:0007669"/>
    <property type="project" value="TreeGrafter"/>
</dbReference>
<dbReference type="OrthoDB" id="241967at2"/>
<dbReference type="Pfam" id="PF12704">
    <property type="entry name" value="MacB_PCD"/>
    <property type="match status" value="1"/>
</dbReference>
<dbReference type="GO" id="GO:0005886">
    <property type="term" value="C:plasma membrane"/>
    <property type="evidence" value="ECO:0007669"/>
    <property type="project" value="UniProtKB-SubCell"/>
</dbReference>
<evidence type="ECO:0000256" key="3">
    <source>
        <dbReference type="ARBA" id="ARBA00022692"/>
    </source>
</evidence>
<sequence>MHPFLKSVLQNAGLVFALVIALVVWILAPWYVLLALAVIAALWMLLSHGGRQAASVSHVGISTLGQRLGASSVVVIGIAGVVAVLVALLSMAEGYRHTVGSTGDASTAIVLRGGSAAEVMSVIDRSLINTVVQAPEIARDASGRPLASPELVVAANLPLRGGAPDEDGSVQFRGVGELAFQVRPNLRIVEGRMFETGRRELIVGKGARRQFAGLEPGQTVRLGSDTWEVVGAFESNDANDSEIWADAEVVATTYRRGSSRASITARLTSADAFKAFKATLDADPRTQVEVSTTLDYFAKQSEGMSKVLRIIGIVVGSIMAVGAVFGALNTMFATVAARAREIATLRAIGFRGLPVVVAVMLETMLLALLGGVLGGFIAWVVFDGYGASTLAGGVGQMTFEFLVTPALLWSGLKWALAIGFVGGLFPAVRAAQLPVTTALRAA</sequence>
<comment type="subcellular location">
    <subcellularLocation>
        <location evidence="1">Cell membrane</location>
        <topology evidence="1">Multi-pass membrane protein</topology>
    </subcellularLocation>
</comment>
<feature type="transmembrane region" description="Helical" evidence="6">
    <location>
        <begin position="402"/>
        <end position="425"/>
    </location>
</feature>
<evidence type="ECO:0000259" key="7">
    <source>
        <dbReference type="Pfam" id="PF02687"/>
    </source>
</evidence>
<dbReference type="InterPro" id="IPR025857">
    <property type="entry name" value="MacB_PCD"/>
</dbReference>
<evidence type="ECO:0000313" key="10">
    <source>
        <dbReference type="Proteomes" id="UP000295543"/>
    </source>
</evidence>
<dbReference type="PANTHER" id="PTHR30572:SF15">
    <property type="entry name" value="ABC TRANSPORTER PERMEASE"/>
    <property type="match status" value="1"/>
</dbReference>
<keyword evidence="3 6" id="KW-0812">Transmembrane</keyword>
<name>A0A4R5UAG5_9GAMM</name>
<proteinExistence type="predicted"/>
<evidence type="ECO:0000256" key="2">
    <source>
        <dbReference type="ARBA" id="ARBA00022475"/>
    </source>
</evidence>
<evidence type="ECO:0000259" key="8">
    <source>
        <dbReference type="Pfam" id="PF12704"/>
    </source>
</evidence>
<gene>
    <name evidence="9" type="ORF">E2F49_09045</name>
</gene>
<reference evidence="9 10" key="1">
    <citation type="submission" date="2019-03" db="EMBL/GenBank/DDBJ databases">
        <title>Luteimonas zhaokaii sp.nov., isolated from the rectal contents of Plateau pika in Yushu, Qinghai Province, China.</title>
        <authorList>
            <person name="Zhang G."/>
        </authorList>
    </citation>
    <scope>NUCLEOTIDE SEQUENCE [LARGE SCALE GENOMIC DNA]</scope>
    <source>
        <strain evidence="9 10">THG-MD21</strain>
    </source>
</reference>
<evidence type="ECO:0000256" key="6">
    <source>
        <dbReference type="SAM" id="Phobius"/>
    </source>
</evidence>
<dbReference type="PANTHER" id="PTHR30572">
    <property type="entry name" value="MEMBRANE COMPONENT OF TRANSPORTER-RELATED"/>
    <property type="match status" value="1"/>
</dbReference>
<feature type="transmembrane region" description="Helical" evidence="6">
    <location>
        <begin position="68"/>
        <end position="92"/>
    </location>
</feature>
<keyword evidence="5 6" id="KW-0472">Membrane</keyword>
<evidence type="ECO:0000256" key="1">
    <source>
        <dbReference type="ARBA" id="ARBA00004651"/>
    </source>
</evidence>
<keyword evidence="2" id="KW-1003">Cell membrane</keyword>
<feature type="domain" description="MacB-like periplasmic core" evidence="8">
    <location>
        <begin position="73"/>
        <end position="281"/>
    </location>
</feature>
<feature type="transmembrane region" description="Helical" evidence="6">
    <location>
        <begin position="310"/>
        <end position="332"/>
    </location>
</feature>
<keyword evidence="4 6" id="KW-1133">Transmembrane helix</keyword>
<feature type="domain" description="ABC3 transporter permease C-terminal" evidence="7">
    <location>
        <begin position="314"/>
        <end position="433"/>
    </location>
</feature>
<dbReference type="RefSeq" id="WP_133393601.1">
    <property type="nucleotide sequence ID" value="NZ_SMTG01000003.1"/>
</dbReference>
<dbReference type="EMBL" id="SMTG01000003">
    <property type="protein sequence ID" value="TDK31581.1"/>
    <property type="molecule type" value="Genomic_DNA"/>
</dbReference>
<dbReference type="Pfam" id="PF02687">
    <property type="entry name" value="FtsX"/>
    <property type="match status" value="1"/>
</dbReference>
<organism evidence="9 10">
    <name type="scientific">Luteimonas terrae</name>
    <dbReference type="NCBI Taxonomy" id="1530191"/>
    <lineage>
        <taxon>Bacteria</taxon>
        <taxon>Pseudomonadati</taxon>
        <taxon>Pseudomonadota</taxon>
        <taxon>Gammaproteobacteria</taxon>
        <taxon>Lysobacterales</taxon>
        <taxon>Lysobacteraceae</taxon>
        <taxon>Luteimonas</taxon>
    </lineage>
</organism>
<dbReference type="AlphaFoldDB" id="A0A4R5UAG5"/>
<feature type="transmembrane region" description="Helical" evidence="6">
    <location>
        <begin position="14"/>
        <end position="47"/>
    </location>
</feature>
<keyword evidence="10" id="KW-1185">Reference proteome</keyword>
<dbReference type="Proteomes" id="UP000295543">
    <property type="component" value="Unassembled WGS sequence"/>
</dbReference>
<dbReference type="InterPro" id="IPR050250">
    <property type="entry name" value="Macrolide_Exporter_MacB"/>
</dbReference>
<dbReference type="InterPro" id="IPR003838">
    <property type="entry name" value="ABC3_permease_C"/>
</dbReference>